<keyword evidence="1" id="KW-1133">Transmembrane helix</keyword>
<dbReference type="EMBL" id="JABZEC010000001">
    <property type="protein sequence ID" value="NVY95689.1"/>
    <property type="molecule type" value="Genomic_DNA"/>
</dbReference>
<keyword evidence="1" id="KW-0812">Transmembrane</keyword>
<reference evidence="2 3" key="1">
    <citation type="submission" date="2020-06" db="EMBL/GenBank/DDBJ databases">
        <authorList>
            <person name="Kang J."/>
        </authorList>
    </citation>
    <scope>NUCLEOTIDE SEQUENCE [LARGE SCALE GENOMIC DNA]</scope>
    <source>
        <strain evidence="2 3">DCY120</strain>
    </source>
</reference>
<name>A0A850QYA5_9LACO</name>
<dbReference type="InterPro" id="IPR021707">
    <property type="entry name" value="DUF3290"/>
</dbReference>
<gene>
    <name evidence="2" type="ORF">HU830_00500</name>
</gene>
<evidence type="ECO:0000313" key="2">
    <source>
        <dbReference type="EMBL" id="NVY95689.1"/>
    </source>
</evidence>
<dbReference type="AlphaFoldDB" id="A0A850QYA5"/>
<keyword evidence="3" id="KW-1185">Reference proteome</keyword>
<dbReference type="Pfam" id="PF11694">
    <property type="entry name" value="DUF3290"/>
    <property type="match status" value="1"/>
</dbReference>
<proteinExistence type="predicted"/>
<comment type="caution">
    <text evidence="2">The sequence shown here is derived from an EMBL/GenBank/DDBJ whole genome shotgun (WGS) entry which is preliminary data.</text>
</comment>
<feature type="transmembrane region" description="Helical" evidence="1">
    <location>
        <begin position="20"/>
        <end position="39"/>
    </location>
</feature>
<protein>
    <submittedName>
        <fullName evidence="2">DUF3290 domain-containing protein</fullName>
    </submittedName>
</protein>
<evidence type="ECO:0000313" key="3">
    <source>
        <dbReference type="Proteomes" id="UP000563523"/>
    </source>
</evidence>
<accession>A0A850QYA5</accession>
<feature type="transmembrane region" description="Helical" evidence="1">
    <location>
        <begin position="51"/>
        <end position="70"/>
    </location>
</feature>
<sequence length="149" mass="17237">MTNFYTYEYLTRQPNKVNTIILGISFVLIIGAVVFLGLFLRHRDDGKYRELTIIMILGLLLTVTIQYNQWSNNRNILAHNGQVANLIKQVASKYQLSPSQIYSNSTDLKNGMLLRLKNKIYEVDLNSDNSSFKLERVQLTNPEIKIIRK</sequence>
<organism evidence="2 3">
    <name type="scientific">Bombilactobacillus apium</name>
    <dbReference type="NCBI Taxonomy" id="2675299"/>
    <lineage>
        <taxon>Bacteria</taxon>
        <taxon>Bacillati</taxon>
        <taxon>Bacillota</taxon>
        <taxon>Bacilli</taxon>
        <taxon>Lactobacillales</taxon>
        <taxon>Lactobacillaceae</taxon>
        <taxon>Bombilactobacillus</taxon>
    </lineage>
</organism>
<dbReference type="RefSeq" id="WP_176941860.1">
    <property type="nucleotide sequence ID" value="NZ_JABZEC010000001.1"/>
</dbReference>
<dbReference type="Proteomes" id="UP000563523">
    <property type="component" value="Unassembled WGS sequence"/>
</dbReference>
<evidence type="ECO:0000256" key="1">
    <source>
        <dbReference type="SAM" id="Phobius"/>
    </source>
</evidence>
<keyword evidence="1" id="KW-0472">Membrane</keyword>